<name>A0A239I4H8_9BURK</name>
<proteinExistence type="predicted"/>
<reference evidence="1 2" key="1">
    <citation type="submission" date="2017-06" db="EMBL/GenBank/DDBJ databases">
        <authorList>
            <person name="Kim H.J."/>
            <person name="Triplett B.A."/>
        </authorList>
    </citation>
    <scope>NUCLEOTIDE SEQUENCE [LARGE SCALE GENOMIC DNA]</scope>
    <source>
        <strain evidence="1 2">U15</strain>
    </source>
</reference>
<dbReference type="InterPro" id="IPR009050">
    <property type="entry name" value="Globin-like_sf"/>
</dbReference>
<dbReference type="OrthoDB" id="25954at2"/>
<dbReference type="AlphaFoldDB" id="A0A239I4H8"/>
<organism evidence="1 2">
    <name type="scientific">Noviherbaspirillum humi</name>
    <dbReference type="NCBI Taxonomy" id="1688639"/>
    <lineage>
        <taxon>Bacteria</taxon>
        <taxon>Pseudomonadati</taxon>
        <taxon>Pseudomonadota</taxon>
        <taxon>Betaproteobacteria</taxon>
        <taxon>Burkholderiales</taxon>
        <taxon>Oxalobacteraceae</taxon>
        <taxon>Noviherbaspirillum</taxon>
    </lineage>
</organism>
<dbReference type="CDD" id="cd08916">
    <property type="entry name" value="TrHb3_P"/>
    <property type="match status" value="1"/>
</dbReference>
<dbReference type="InterPro" id="IPR012292">
    <property type="entry name" value="Globin/Proto"/>
</dbReference>
<protein>
    <submittedName>
        <fullName evidence="1">Truncated hemoglobin YjbI</fullName>
    </submittedName>
</protein>
<dbReference type="RefSeq" id="WP_089399886.1">
    <property type="nucleotide sequence ID" value="NZ_FZOT01000008.1"/>
</dbReference>
<accession>A0A239I4H8</accession>
<evidence type="ECO:0000313" key="2">
    <source>
        <dbReference type="Proteomes" id="UP000198284"/>
    </source>
</evidence>
<dbReference type="GO" id="GO:0020037">
    <property type="term" value="F:heme binding"/>
    <property type="evidence" value="ECO:0007669"/>
    <property type="project" value="InterPro"/>
</dbReference>
<dbReference type="Gene3D" id="1.10.490.10">
    <property type="entry name" value="Globins"/>
    <property type="match status" value="1"/>
</dbReference>
<gene>
    <name evidence="1" type="ORF">SAMN06265795_108115</name>
</gene>
<sequence length="124" mass="14040">MNHAAITEASIRSMVDLFYGRVRQDAVLAPVFERMLAGRWESHMPRMVAFWTKVLLGTGEFQGNVFGRHMALAGIQREHFVHWLTLFRLSAIETFGIEQADVVIQVAERIASSLQLGYFGECVV</sequence>
<dbReference type="GO" id="GO:0019825">
    <property type="term" value="F:oxygen binding"/>
    <property type="evidence" value="ECO:0007669"/>
    <property type="project" value="InterPro"/>
</dbReference>
<dbReference type="Proteomes" id="UP000198284">
    <property type="component" value="Unassembled WGS sequence"/>
</dbReference>
<dbReference type="EMBL" id="FZOT01000008">
    <property type="protein sequence ID" value="SNS88391.1"/>
    <property type="molecule type" value="Genomic_DNA"/>
</dbReference>
<evidence type="ECO:0000313" key="1">
    <source>
        <dbReference type="EMBL" id="SNS88391.1"/>
    </source>
</evidence>
<dbReference type="SUPFAM" id="SSF46458">
    <property type="entry name" value="Globin-like"/>
    <property type="match status" value="1"/>
</dbReference>
<keyword evidence="2" id="KW-1185">Reference proteome</keyword>